<dbReference type="InterPro" id="IPR001849">
    <property type="entry name" value="PH_domain"/>
</dbReference>
<dbReference type="EMBL" id="CABPRJ010000483">
    <property type="protein sequence ID" value="VVC28791.1"/>
    <property type="molecule type" value="Genomic_DNA"/>
</dbReference>
<dbReference type="Gene3D" id="2.30.29.30">
    <property type="entry name" value="Pleckstrin-homology domain (PH domain)/Phosphotyrosine-binding domain (PTB)"/>
    <property type="match status" value="1"/>
</dbReference>
<dbReference type="SMART" id="SM00233">
    <property type="entry name" value="PH"/>
    <property type="match status" value="1"/>
</dbReference>
<keyword evidence="1" id="KW-0175">Coiled coil</keyword>
<dbReference type="InterPro" id="IPR011993">
    <property type="entry name" value="PH-like_dom_sf"/>
</dbReference>
<dbReference type="InterPro" id="IPR057836">
    <property type="entry name" value="EF-hand_SWAP70_N"/>
</dbReference>
<evidence type="ECO:0000256" key="1">
    <source>
        <dbReference type="SAM" id="Coils"/>
    </source>
</evidence>
<name>A0A5E4MEI8_9HEMI</name>
<dbReference type="PROSITE" id="PS50003">
    <property type="entry name" value="PH_DOMAIN"/>
    <property type="match status" value="1"/>
</dbReference>
<protein>
    <submittedName>
        <fullName evidence="3">Pleckstrin homology domain,PH domain-like</fullName>
    </submittedName>
</protein>
<feature type="domain" description="PH" evidence="2">
    <location>
        <begin position="216"/>
        <end position="306"/>
    </location>
</feature>
<accession>A0A5E4MEI8</accession>
<evidence type="ECO:0000313" key="3">
    <source>
        <dbReference type="EMBL" id="VVC28791.1"/>
    </source>
</evidence>
<gene>
    <name evidence="3" type="ORF">CINCED_3A003219</name>
</gene>
<dbReference type="AlphaFoldDB" id="A0A5E4MEI8"/>
<dbReference type="Pfam" id="PF25530">
    <property type="entry name" value="EF-hand_SWAP70_N"/>
    <property type="match status" value="1"/>
</dbReference>
<reference evidence="3 4" key="1">
    <citation type="submission" date="2019-08" db="EMBL/GenBank/DDBJ databases">
        <authorList>
            <person name="Alioto T."/>
            <person name="Alioto T."/>
            <person name="Gomez Garrido J."/>
        </authorList>
    </citation>
    <scope>NUCLEOTIDE SEQUENCE [LARGE SCALE GENOMIC DNA]</scope>
</reference>
<evidence type="ECO:0000313" key="4">
    <source>
        <dbReference type="Proteomes" id="UP000325440"/>
    </source>
</evidence>
<dbReference type="PANTHER" id="PTHR14383">
    <property type="entry name" value="SWAP-70 RECOMBINASE"/>
    <property type="match status" value="1"/>
</dbReference>
<dbReference type="GO" id="GO:0005737">
    <property type="term" value="C:cytoplasm"/>
    <property type="evidence" value="ECO:0007669"/>
    <property type="project" value="TreeGrafter"/>
</dbReference>
<organism evidence="3 4">
    <name type="scientific">Cinara cedri</name>
    <dbReference type="NCBI Taxonomy" id="506608"/>
    <lineage>
        <taxon>Eukaryota</taxon>
        <taxon>Metazoa</taxon>
        <taxon>Ecdysozoa</taxon>
        <taxon>Arthropoda</taxon>
        <taxon>Hexapoda</taxon>
        <taxon>Insecta</taxon>
        <taxon>Pterygota</taxon>
        <taxon>Neoptera</taxon>
        <taxon>Paraneoptera</taxon>
        <taxon>Hemiptera</taxon>
        <taxon>Sternorrhyncha</taxon>
        <taxon>Aphidomorpha</taxon>
        <taxon>Aphidoidea</taxon>
        <taxon>Aphididae</taxon>
        <taxon>Lachninae</taxon>
        <taxon>Cinara</taxon>
    </lineage>
</organism>
<dbReference type="Pfam" id="PF00169">
    <property type="entry name" value="PH"/>
    <property type="match status" value="1"/>
</dbReference>
<proteinExistence type="predicted"/>
<evidence type="ECO:0000259" key="2">
    <source>
        <dbReference type="PROSITE" id="PS50003"/>
    </source>
</evidence>
<dbReference type="SUPFAM" id="SSF50729">
    <property type="entry name" value="PH domain-like"/>
    <property type="match status" value="1"/>
</dbReference>
<dbReference type="Proteomes" id="UP000325440">
    <property type="component" value="Unassembled WGS sequence"/>
</dbReference>
<feature type="coiled-coil region" evidence="1">
    <location>
        <begin position="361"/>
        <end position="476"/>
    </location>
</feature>
<sequence>MSALLKNVTNCVWQAFNSLDVDNTGTVVKSKLKVLTANIGILLDLYGVEKGLEHYRSTTTLNFQHFKYYLLREVFLSLPNILSLPVLQGFESNIDEVCWLICKKDYISKCQVLPEDCMYKLFRVFCFLSELVADPERPNRFQVIMDTSEVGLVASQIVTSLGGDWDQSGFEELIGNANGFQFGTFLTLLEKRYLADVDQAGLVEALNAVTNTFIDDIIKKGVLLKRGYLLPTLREYWFVLKPCQLLYYKNEEEKEQCGSITLDRRCWVDSNLQRIMLHTTERTFEFATKDHRSRLQWISSLKLAISYSAGTEGYQRTLLRERQQRKKAELQEKHRRSSIIHDMDAQLQAEKQARVAMEIQAKELKVASEKHVEELENLLEEETQAKRDEEIVRNLQARVLREEWEKREELERLQVEQRLLLEQEREKRKEFEIKQREKENQLIEAQQRLIELEAEKQRLDDELTRAQKKISVSEKAVTSLTIVEPADLLNIKPQVKIRRTMSFIPSTKERPINFYK</sequence>
<dbReference type="GO" id="GO:0005634">
    <property type="term" value="C:nucleus"/>
    <property type="evidence" value="ECO:0007669"/>
    <property type="project" value="TreeGrafter"/>
</dbReference>
<dbReference type="PANTHER" id="PTHR14383:SF5">
    <property type="entry name" value="RUN DOMAIN-CONTAINING PROTEIN"/>
    <property type="match status" value="1"/>
</dbReference>
<dbReference type="OrthoDB" id="8434295at2759"/>
<keyword evidence="4" id="KW-1185">Reference proteome</keyword>